<keyword evidence="2" id="KW-1185">Reference proteome</keyword>
<comment type="caution">
    <text evidence="1">The sequence shown here is derived from an EMBL/GenBank/DDBJ whole genome shotgun (WGS) entry which is preliminary data.</text>
</comment>
<protein>
    <submittedName>
        <fullName evidence="1">Uncharacterized protein</fullName>
    </submittedName>
</protein>
<proteinExistence type="predicted"/>
<evidence type="ECO:0000313" key="2">
    <source>
        <dbReference type="Proteomes" id="UP000624709"/>
    </source>
</evidence>
<evidence type="ECO:0000313" key="1">
    <source>
        <dbReference type="EMBL" id="GIE65518.1"/>
    </source>
</evidence>
<sequence>MLQPRTAAVEELRDGRIRSQRGEQLDPGTGVVADREHGFPYALFVIGFLVHTPQTKRFSIEPDGLVQIRHGYPDVVDPQQFDSGECDILGMGGTRCVVCHAVSL</sequence>
<dbReference type="EMBL" id="BOMS01000020">
    <property type="protein sequence ID" value="GIE65518.1"/>
    <property type="molecule type" value="Genomic_DNA"/>
</dbReference>
<gene>
    <name evidence="1" type="ORF">Apa02nite_016260</name>
</gene>
<accession>A0ABQ4B4D5</accession>
<organism evidence="1 2">
    <name type="scientific">Actinoplanes palleronii</name>
    <dbReference type="NCBI Taxonomy" id="113570"/>
    <lineage>
        <taxon>Bacteria</taxon>
        <taxon>Bacillati</taxon>
        <taxon>Actinomycetota</taxon>
        <taxon>Actinomycetes</taxon>
        <taxon>Micromonosporales</taxon>
        <taxon>Micromonosporaceae</taxon>
        <taxon>Actinoplanes</taxon>
    </lineage>
</organism>
<reference evidence="1 2" key="1">
    <citation type="submission" date="2021-01" db="EMBL/GenBank/DDBJ databases">
        <title>Whole genome shotgun sequence of Actinoplanes palleronii NBRC 14916.</title>
        <authorList>
            <person name="Komaki H."/>
            <person name="Tamura T."/>
        </authorList>
    </citation>
    <scope>NUCLEOTIDE SEQUENCE [LARGE SCALE GENOMIC DNA]</scope>
    <source>
        <strain evidence="1 2">NBRC 14916</strain>
    </source>
</reference>
<name>A0ABQ4B4D5_9ACTN</name>
<dbReference type="Proteomes" id="UP000624709">
    <property type="component" value="Unassembled WGS sequence"/>
</dbReference>